<comment type="caution">
    <text evidence="2">The sequence shown here is derived from an EMBL/GenBank/DDBJ whole genome shotgun (WGS) entry which is preliminary data.</text>
</comment>
<evidence type="ECO:0000313" key="3">
    <source>
        <dbReference type="Proteomes" id="UP001152795"/>
    </source>
</evidence>
<dbReference type="EMBL" id="CACRXK020011482">
    <property type="protein sequence ID" value="CAB4021517.1"/>
    <property type="molecule type" value="Genomic_DNA"/>
</dbReference>
<sequence>MSAMMAGRRKYKSGAQKRAEKKKKTESSLSNTSCISTFLQMKDNVDNNEEPTSTSSSSSIAEVKDDSFFDNAEKDLNSSICPESNHSVTGDKDENFTPLKLSSSTSEEKLDKNKDLVFDTTRKFPTDRGHFKENITDCDFKILAMHY</sequence>
<feature type="compositionally biased region" description="Polar residues" evidence="1">
    <location>
        <begin position="27"/>
        <end position="39"/>
    </location>
</feature>
<gene>
    <name evidence="2" type="ORF">PACLA_8A074467</name>
</gene>
<keyword evidence="3" id="KW-1185">Reference proteome</keyword>
<dbReference type="Proteomes" id="UP001152795">
    <property type="component" value="Unassembled WGS sequence"/>
</dbReference>
<evidence type="ECO:0000256" key="1">
    <source>
        <dbReference type="SAM" id="MobiDB-lite"/>
    </source>
</evidence>
<dbReference type="AlphaFoldDB" id="A0A7D9J480"/>
<evidence type="ECO:0000313" key="2">
    <source>
        <dbReference type="EMBL" id="CAB4021517.1"/>
    </source>
</evidence>
<reference evidence="2" key="1">
    <citation type="submission" date="2020-04" db="EMBL/GenBank/DDBJ databases">
        <authorList>
            <person name="Alioto T."/>
            <person name="Alioto T."/>
            <person name="Gomez Garrido J."/>
        </authorList>
    </citation>
    <scope>NUCLEOTIDE SEQUENCE</scope>
    <source>
        <strain evidence="2">A484AB</strain>
    </source>
</reference>
<name>A0A7D9J480_PARCT</name>
<feature type="compositionally biased region" description="Polar residues" evidence="1">
    <location>
        <begin position="77"/>
        <end position="88"/>
    </location>
</feature>
<protein>
    <submittedName>
        <fullName evidence="2">Uncharacterized protein</fullName>
    </submittedName>
</protein>
<feature type="region of interest" description="Disordered" evidence="1">
    <location>
        <begin position="1"/>
        <end position="62"/>
    </location>
</feature>
<proteinExistence type="predicted"/>
<accession>A0A7D9J480</accession>
<feature type="region of interest" description="Disordered" evidence="1">
    <location>
        <begin position="75"/>
        <end position="109"/>
    </location>
</feature>
<organism evidence="2 3">
    <name type="scientific">Paramuricea clavata</name>
    <name type="common">Red gorgonian</name>
    <name type="synonym">Violescent sea-whip</name>
    <dbReference type="NCBI Taxonomy" id="317549"/>
    <lineage>
        <taxon>Eukaryota</taxon>
        <taxon>Metazoa</taxon>
        <taxon>Cnidaria</taxon>
        <taxon>Anthozoa</taxon>
        <taxon>Octocorallia</taxon>
        <taxon>Malacalcyonacea</taxon>
        <taxon>Plexauridae</taxon>
        <taxon>Paramuricea</taxon>
    </lineage>
</organism>